<dbReference type="Proteomes" id="UP000076830">
    <property type="component" value="Chromosome"/>
</dbReference>
<feature type="transmembrane region" description="Helical" evidence="6">
    <location>
        <begin position="35"/>
        <end position="52"/>
    </location>
</feature>
<keyword evidence="4 6" id="KW-1133">Transmembrane helix</keyword>
<feature type="transmembrane region" description="Helical" evidence="6">
    <location>
        <begin position="300"/>
        <end position="327"/>
    </location>
</feature>
<feature type="transmembrane region" description="Helical" evidence="6">
    <location>
        <begin position="234"/>
        <end position="252"/>
    </location>
</feature>
<dbReference type="GO" id="GO:0016020">
    <property type="term" value="C:membrane"/>
    <property type="evidence" value="ECO:0007669"/>
    <property type="project" value="UniProtKB-SubCell"/>
</dbReference>
<evidence type="ECO:0000256" key="1">
    <source>
        <dbReference type="ARBA" id="ARBA00004141"/>
    </source>
</evidence>
<evidence type="ECO:0000256" key="4">
    <source>
        <dbReference type="ARBA" id="ARBA00022989"/>
    </source>
</evidence>
<organism evidence="7 8">
    <name type="scientific">Dokdonella koreensis DS-123</name>
    <dbReference type="NCBI Taxonomy" id="1300342"/>
    <lineage>
        <taxon>Bacteria</taxon>
        <taxon>Pseudomonadati</taxon>
        <taxon>Pseudomonadota</taxon>
        <taxon>Gammaproteobacteria</taxon>
        <taxon>Lysobacterales</taxon>
        <taxon>Rhodanobacteraceae</taxon>
        <taxon>Dokdonella</taxon>
    </lineage>
</organism>
<evidence type="ECO:0000313" key="7">
    <source>
        <dbReference type="EMBL" id="ANB19715.1"/>
    </source>
</evidence>
<protein>
    <submittedName>
        <fullName evidence="7">Membrane protein</fullName>
    </submittedName>
</protein>
<dbReference type="KEGG" id="dko:I596_3732"/>
<keyword evidence="5 6" id="KW-0472">Membrane</keyword>
<evidence type="ECO:0000313" key="8">
    <source>
        <dbReference type="Proteomes" id="UP000076830"/>
    </source>
</evidence>
<evidence type="ECO:0000256" key="2">
    <source>
        <dbReference type="ARBA" id="ARBA00009773"/>
    </source>
</evidence>
<name>A0A160DY59_9GAMM</name>
<sequence length="338" mass="36647">MTSHEPLSPRVTIASHVLAALALLAILHLHLLPALLAGLLVYVLVHGLAPILQKHLPGARAHWLVVLLLGVVVVGILTVAIIGLIAFLGSERGNPSLLFEKMMPLIESARSQLPQMVVDHLPDNIEDFRASAIDWLRMHAAQLQLAGIQAGRTFVQLLIGLVLGAMVALHSFSIHRYRGPLARALTQRASWLAIAFHDIVYAQVKISALNTLFTGIFLLLVLPLFGVNLPFAKTLVVLTFVVGLLPVIGNLISNTVIFIVGLSVSLWVACAALGFLIAIHKLEYFLNARIVGTQIRARAWELLLAMLLMEAAFGLAGLVAAPIYYALLKRELEAAHLI</sequence>
<feature type="transmembrane region" description="Helical" evidence="6">
    <location>
        <begin position="154"/>
        <end position="173"/>
    </location>
</feature>
<feature type="transmembrane region" description="Helical" evidence="6">
    <location>
        <begin position="258"/>
        <end position="279"/>
    </location>
</feature>
<dbReference type="STRING" id="1300342.I596_3732"/>
<feature type="transmembrane region" description="Helical" evidence="6">
    <location>
        <begin position="12"/>
        <end position="29"/>
    </location>
</feature>
<keyword evidence="8" id="KW-1185">Reference proteome</keyword>
<comment type="subcellular location">
    <subcellularLocation>
        <location evidence="1">Membrane</location>
        <topology evidence="1">Multi-pass membrane protein</topology>
    </subcellularLocation>
</comment>
<evidence type="ECO:0000256" key="5">
    <source>
        <dbReference type="ARBA" id="ARBA00023136"/>
    </source>
</evidence>
<feature type="transmembrane region" description="Helical" evidence="6">
    <location>
        <begin position="64"/>
        <end position="88"/>
    </location>
</feature>
<dbReference type="AlphaFoldDB" id="A0A160DY59"/>
<proteinExistence type="inferred from homology"/>
<comment type="similarity">
    <text evidence="2">Belongs to the autoinducer-2 exporter (AI-2E) (TC 2.A.86) family.</text>
</comment>
<accession>A0A160DY59</accession>
<feature type="transmembrane region" description="Helical" evidence="6">
    <location>
        <begin position="208"/>
        <end position="227"/>
    </location>
</feature>
<gene>
    <name evidence="7" type="ORF">I596_3732</name>
</gene>
<evidence type="ECO:0000256" key="3">
    <source>
        <dbReference type="ARBA" id="ARBA00022692"/>
    </source>
</evidence>
<evidence type="ECO:0000256" key="6">
    <source>
        <dbReference type="SAM" id="Phobius"/>
    </source>
</evidence>
<dbReference type="EMBL" id="CP015249">
    <property type="protein sequence ID" value="ANB19715.1"/>
    <property type="molecule type" value="Genomic_DNA"/>
</dbReference>
<dbReference type="PATRIC" id="fig|1300342.3.peg.3644"/>
<reference evidence="7 8" key="1">
    <citation type="submission" date="2016-04" db="EMBL/GenBank/DDBJ databases">
        <title>Complete genome sequence of Dokdonella koreensis DS-123T.</title>
        <authorList>
            <person name="Kim J.F."/>
            <person name="Lee H."/>
            <person name="Kwak M.-J."/>
        </authorList>
    </citation>
    <scope>NUCLEOTIDE SEQUENCE [LARGE SCALE GENOMIC DNA]</scope>
    <source>
        <strain evidence="7 8">DS-123</strain>
    </source>
</reference>
<keyword evidence="3 6" id="KW-0812">Transmembrane</keyword>
<dbReference type="Pfam" id="PF01594">
    <property type="entry name" value="AI-2E_transport"/>
    <property type="match status" value="1"/>
</dbReference>
<dbReference type="InterPro" id="IPR002549">
    <property type="entry name" value="AI-2E-like"/>
</dbReference>
<dbReference type="RefSeq" id="WP_067650921.1">
    <property type="nucleotide sequence ID" value="NZ_CP015249.1"/>
</dbReference>